<dbReference type="EMBL" id="CCKQ01011918">
    <property type="protein sequence ID" value="CDW83518.1"/>
    <property type="molecule type" value="Genomic_DNA"/>
</dbReference>
<dbReference type="Proteomes" id="UP000039865">
    <property type="component" value="Unassembled WGS sequence"/>
</dbReference>
<feature type="compositionally biased region" description="Basic and acidic residues" evidence="1">
    <location>
        <begin position="73"/>
        <end position="84"/>
    </location>
</feature>
<dbReference type="InParanoid" id="A0A078ARP0"/>
<feature type="compositionally biased region" description="Basic and acidic residues" evidence="1">
    <location>
        <begin position="118"/>
        <end position="127"/>
    </location>
</feature>
<feature type="compositionally biased region" description="Low complexity" evidence="1">
    <location>
        <begin position="244"/>
        <end position="255"/>
    </location>
</feature>
<dbReference type="InterPro" id="IPR016197">
    <property type="entry name" value="Chromo-like_dom_sf"/>
</dbReference>
<protein>
    <recommendedName>
        <fullName evidence="4">Chromo domain-containing protein</fullName>
    </recommendedName>
</protein>
<dbReference type="AlphaFoldDB" id="A0A078ARP0"/>
<evidence type="ECO:0000313" key="2">
    <source>
        <dbReference type="EMBL" id="CDW83518.1"/>
    </source>
</evidence>
<feature type="region of interest" description="Disordered" evidence="1">
    <location>
        <begin position="224"/>
        <end position="255"/>
    </location>
</feature>
<name>A0A078ARP0_STYLE</name>
<feature type="region of interest" description="Disordered" evidence="1">
    <location>
        <begin position="73"/>
        <end position="145"/>
    </location>
</feature>
<gene>
    <name evidence="2" type="primary">Contig5697.g6095</name>
    <name evidence="2" type="ORF">STYLEM_12566</name>
</gene>
<proteinExistence type="predicted"/>
<dbReference type="CDD" id="cd00024">
    <property type="entry name" value="CD_CSD"/>
    <property type="match status" value="1"/>
</dbReference>
<sequence length="404" mass="46747">MLQEQEGEIEQIIDHRVTDSEYPQYELLVEWKAGKPSWEPFQQLFKDVSQLVTDYFRTTNVSINDVMDCERRAEQTKRQNERFNSRGTRGSGFRGRGFNSGPNSRGGRGQSNMYGRGVPHDQVERGGHFRQNGNQSNQGNYQQQQEEFDPKKFRLMMRSRAADRKIQQWEAQNSLLKQAKIESPENVVQTQEQNLTKSDDVDMEDPLALLQQANKAQSIWGISPKQQETPKPIQNNKTNIWGASNSQQTQNSTSSIQDFYRQQKNNERQMRMQKLLELEKIQKAKIERQEFVTKVLDQPLKDYSKSEVGIMITMDYQKSINEINQIQSAQGQQLSSGPIQVIYADKDDGQTINECQDEIYSYAILNGDLQSNQICKIASSQLKQKAHKISVLDYYEKMYCQSLN</sequence>
<dbReference type="Gene3D" id="2.40.50.40">
    <property type="match status" value="1"/>
</dbReference>
<organism evidence="2 3">
    <name type="scientific">Stylonychia lemnae</name>
    <name type="common">Ciliate</name>
    <dbReference type="NCBI Taxonomy" id="5949"/>
    <lineage>
        <taxon>Eukaryota</taxon>
        <taxon>Sar</taxon>
        <taxon>Alveolata</taxon>
        <taxon>Ciliophora</taxon>
        <taxon>Intramacronucleata</taxon>
        <taxon>Spirotrichea</taxon>
        <taxon>Stichotrichia</taxon>
        <taxon>Sporadotrichida</taxon>
        <taxon>Oxytrichidae</taxon>
        <taxon>Stylonychinae</taxon>
        <taxon>Stylonychia</taxon>
    </lineage>
</organism>
<dbReference type="SUPFAM" id="SSF54160">
    <property type="entry name" value="Chromo domain-like"/>
    <property type="match status" value="1"/>
</dbReference>
<reference evidence="2 3" key="1">
    <citation type="submission" date="2014-06" db="EMBL/GenBank/DDBJ databases">
        <authorList>
            <person name="Swart Estienne"/>
        </authorList>
    </citation>
    <scope>NUCLEOTIDE SEQUENCE [LARGE SCALE GENOMIC DNA]</scope>
    <source>
        <strain evidence="2 3">130c</strain>
    </source>
</reference>
<evidence type="ECO:0000313" key="3">
    <source>
        <dbReference type="Proteomes" id="UP000039865"/>
    </source>
</evidence>
<evidence type="ECO:0008006" key="4">
    <source>
        <dbReference type="Google" id="ProtNLM"/>
    </source>
</evidence>
<feature type="compositionally biased region" description="Polar residues" evidence="1">
    <location>
        <begin position="224"/>
        <end position="243"/>
    </location>
</feature>
<feature type="compositionally biased region" description="Low complexity" evidence="1">
    <location>
        <begin position="131"/>
        <end position="145"/>
    </location>
</feature>
<keyword evidence="3" id="KW-1185">Reference proteome</keyword>
<evidence type="ECO:0000256" key="1">
    <source>
        <dbReference type="SAM" id="MobiDB-lite"/>
    </source>
</evidence>
<accession>A0A078ARP0</accession>